<organism evidence="2 3">
    <name type="scientific">Trichoderma citrinoviride</name>
    <dbReference type="NCBI Taxonomy" id="58853"/>
    <lineage>
        <taxon>Eukaryota</taxon>
        <taxon>Fungi</taxon>
        <taxon>Dikarya</taxon>
        <taxon>Ascomycota</taxon>
        <taxon>Pezizomycotina</taxon>
        <taxon>Sordariomycetes</taxon>
        <taxon>Hypocreomycetidae</taxon>
        <taxon>Hypocreales</taxon>
        <taxon>Hypocreaceae</taxon>
        <taxon>Trichoderma</taxon>
    </lineage>
</organism>
<dbReference type="RefSeq" id="XP_024753908.1">
    <property type="nucleotide sequence ID" value="XM_024893826.1"/>
</dbReference>
<evidence type="ECO:0000313" key="3">
    <source>
        <dbReference type="Proteomes" id="UP000241546"/>
    </source>
</evidence>
<accession>A0A2T4BMQ2</accession>
<dbReference type="OrthoDB" id="2555959at2759"/>
<keyword evidence="1" id="KW-0472">Membrane</keyword>
<evidence type="ECO:0000256" key="1">
    <source>
        <dbReference type="SAM" id="Phobius"/>
    </source>
</evidence>
<reference evidence="3" key="1">
    <citation type="submission" date="2016-07" db="EMBL/GenBank/DDBJ databases">
        <title>Multiple horizontal gene transfer events from other fungi enriched the ability of initially mycotrophic Trichoderma (Ascomycota) to feed on dead plant biomass.</title>
        <authorList>
            <consortium name="DOE Joint Genome Institute"/>
            <person name="Atanasova L."/>
            <person name="Chenthamara K."/>
            <person name="Zhang J."/>
            <person name="Grujic M."/>
            <person name="Henrissat B."/>
            <person name="Kuo A."/>
            <person name="Aerts A."/>
            <person name="Salamov A."/>
            <person name="Lipzen A."/>
            <person name="Labutti K."/>
            <person name="Barry K."/>
            <person name="Miao Y."/>
            <person name="Rahimi M.J."/>
            <person name="Shen Q."/>
            <person name="Grigoriev I.V."/>
            <person name="Kubicek C.P."/>
            <person name="Druzhinina I.S."/>
        </authorList>
    </citation>
    <scope>NUCLEOTIDE SEQUENCE [LARGE SCALE GENOMIC DNA]</scope>
    <source>
        <strain evidence="3">TUCIM 6016</strain>
    </source>
</reference>
<sequence>MFKAYKNLSPNTRLGVGVAVIAWGIAGLYISDKAEESFGFTPTEEDKAELRKLAPKITTVEKSQDQSR</sequence>
<evidence type="ECO:0000313" key="2">
    <source>
        <dbReference type="EMBL" id="PTB70588.1"/>
    </source>
</evidence>
<dbReference type="GeneID" id="36601944"/>
<feature type="transmembrane region" description="Helical" evidence="1">
    <location>
        <begin position="12"/>
        <end position="30"/>
    </location>
</feature>
<dbReference type="EMBL" id="KZ680207">
    <property type="protein sequence ID" value="PTB70588.1"/>
    <property type="molecule type" value="Genomic_DNA"/>
</dbReference>
<protein>
    <submittedName>
        <fullName evidence="2">Uncharacterized protein</fullName>
    </submittedName>
</protein>
<name>A0A2T4BMQ2_9HYPO</name>
<keyword evidence="1" id="KW-1133">Transmembrane helix</keyword>
<keyword evidence="3" id="KW-1185">Reference proteome</keyword>
<proteinExistence type="predicted"/>
<dbReference type="AlphaFoldDB" id="A0A2T4BMQ2"/>
<dbReference type="Proteomes" id="UP000241546">
    <property type="component" value="Unassembled WGS sequence"/>
</dbReference>
<gene>
    <name evidence="2" type="ORF">BBK36DRAFT_1155388</name>
</gene>
<keyword evidence="1" id="KW-0812">Transmembrane</keyword>